<dbReference type="Proteomes" id="UP000525298">
    <property type="component" value="Unassembled WGS sequence"/>
</dbReference>
<dbReference type="SMART" id="SM00086">
    <property type="entry name" value="PAC"/>
    <property type="match status" value="4"/>
</dbReference>
<dbReference type="Gene3D" id="1.10.287.130">
    <property type="match status" value="1"/>
</dbReference>
<dbReference type="PROSITE" id="PS50113">
    <property type="entry name" value="PAC"/>
    <property type="match status" value="3"/>
</dbReference>
<dbReference type="InterPro" id="IPR036097">
    <property type="entry name" value="HisK_dim/P_sf"/>
</dbReference>
<evidence type="ECO:0000259" key="7">
    <source>
        <dbReference type="PROSITE" id="PS50109"/>
    </source>
</evidence>
<dbReference type="PANTHER" id="PTHR43304">
    <property type="entry name" value="PHYTOCHROME-LIKE PROTEIN CPH1"/>
    <property type="match status" value="1"/>
</dbReference>
<dbReference type="Gene3D" id="3.40.50.2300">
    <property type="match status" value="1"/>
</dbReference>
<dbReference type="AlphaFoldDB" id="A0A7W0CCC9"/>
<dbReference type="InterPro" id="IPR035965">
    <property type="entry name" value="PAS-like_dom_sf"/>
</dbReference>
<feature type="domain" description="PAS" evidence="9">
    <location>
        <begin position="274"/>
        <end position="343"/>
    </location>
</feature>
<dbReference type="InterPro" id="IPR003661">
    <property type="entry name" value="HisK_dim/P_dom"/>
</dbReference>
<dbReference type="Pfam" id="PF13426">
    <property type="entry name" value="PAS_9"/>
    <property type="match status" value="1"/>
</dbReference>
<evidence type="ECO:0000259" key="10">
    <source>
        <dbReference type="PROSITE" id="PS50113"/>
    </source>
</evidence>
<dbReference type="PRINTS" id="PR00344">
    <property type="entry name" value="BCTRLSENSOR"/>
</dbReference>
<dbReference type="InterPro" id="IPR000700">
    <property type="entry name" value="PAS-assoc_C"/>
</dbReference>
<protein>
    <recommendedName>
        <fullName evidence="2">histidine kinase</fullName>
        <ecNumber evidence="2">2.7.13.3</ecNumber>
    </recommendedName>
</protein>
<dbReference type="PROSITE" id="PS50112">
    <property type="entry name" value="PAS"/>
    <property type="match status" value="4"/>
</dbReference>
<accession>A0A7W0CCC9</accession>
<dbReference type="InterPro" id="IPR013655">
    <property type="entry name" value="PAS_fold_3"/>
</dbReference>
<name>A0A7W0CCC9_9BACT</name>
<dbReference type="Pfam" id="PF08447">
    <property type="entry name" value="PAS_3"/>
    <property type="match status" value="3"/>
</dbReference>
<sequence>MKVRQLEAELQNRELRIRLDECGSRSAFLTTIIENMLDLVSFADLEGNLRFVGKSHEMFGYDPEFLVGKNVFAFVHPDDLHRVLQAYKALVGSDDPARIEYRFRCADGSYLWLETRGVYVKDQNGRAQGVIFSSRDVTGQRQTREALEKSEEKFRYLFEKAEEGILVVRGEVLEFVNPAVERILGYCAARITAAPFTVFIHPDDRDTMRDLHLRAMQGEFREKQSDFRVITADGAVKWLRVHGQIIDWEGAPANLSFLTDITESKLAQQQLIESEKRFAKAFRSSPAPQVISDIETGEFIDVNDRWVNMLGYTKEQSIGRSSKEVGIWTDPAERDRIVEKLNKHGFFKDEPVEFKTKHGKVVHALWSGEAVNLGDRPVMLSMLYDRTAQKQMEDALRQSEQRLSLALDAVSDGVWDWRTDINEVYFSPRWYTMLGYEPYELPETYATWRRLLHPDDLEKAESVVLRHLTSTAPFALEFRMKTKEGGFKWILDRGKTVEKDVKGNARRMLGTHIDITKRKQAEQEQEKLQAQLHQAQKMESVGRLAGGVAHDFNNMLSIINGYAELSIDMLESGGPLYENIREIYNAGRRSADIVRQLLAFARKQTISPVQMDLNDTVSGLLKMLQRLIGENIDLSWHPGGSLWPVKIDPSQVDQIMANLAVNARDAISDVGKMTIETRNVVIDQDYCRVYPYFVPGEYVMLAVSDNGCGMEKDVQKNLFEPFYTTKETGKGTGLGLSTIYGIVKQNNGFINVYSEPGQGSAFKIYLPRHEPEEAGQGSSAKSHEQMPTGTETILIVEDEAAIVHLTRGMLEKLGYAVITARKPEDALHLAASHEGRIDLLITDVVMPEMNGRDLSARLSVNNPALKTLFMSGYTADLIACHGVLDKGVQFIEKPFTQKDLAIKVRQALGQQNQQGGH</sequence>
<keyword evidence="5" id="KW-0418">Kinase</keyword>
<dbReference type="SMART" id="SM00091">
    <property type="entry name" value="PAS"/>
    <property type="match status" value="4"/>
</dbReference>
<dbReference type="InterPro" id="IPR011006">
    <property type="entry name" value="CheY-like_superfamily"/>
</dbReference>
<dbReference type="InterPro" id="IPR036890">
    <property type="entry name" value="HATPase_C_sf"/>
</dbReference>
<evidence type="ECO:0000256" key="1">
    <source>
        <dbReference type="ARBA" id="ARBA00000085"/>
    </source>
</evidence>
<dbReference type="EMBL" id="JACDUS010000017">
    <property type="protein sequence ID" value="MBA2883154.1"/>
    <property type="molecule type" value="Genomic_DNA"/>
</dbReference>
<dbReference type="InterPro" id="IPR001789">
    <property type="entry name" value="Sig_transdc_resp-reg_receiver"/>
</dbReference>
<keyword evidence="3 6" id="KW-0597">Phosphoprotein</keyword>
<comment type="catalytic activity">
    <reaction evidence="1">
        <text>ATP + protein L-histidine = ADP + protein N-phospho-L-histidine.</text>
        <dbReference type="EC" id="2.7.13.3"/>
    </reaction>
</comment>
<dbReference type="NCBIfam" id="TIGR00229">
    <property type="entry name" value="sensory_box"/>
    <property type="match status" value="4"/>
</dbReference>
<evidence type="ECO:0000256" key="5">
    <source>
        <dbReference type="ARBA" id="ARBA00022777"/>
    </source>
</evidence>
<dbReference type="InterPro" id="IPR005467">
    <property type="entry name" value="His_kinase_dom"/>
</dbReference>
<dbReference type="SUPFAM" id="SSF47384">
    <property type="entry name" value="Homodimeric domain of signal transducing histidine kinase"/>
    <property type="match status" value="1"/>
</dbReference>
<evidence type="ECO:0000313" key="12">
    <source>
        <dbReference type="Proteomes" id="UP000525298"/>
    </source>
</evidence>
<comment type="caution">
    <text evidence="11">The sequence shown here is derived from an EMBL/GenBank/DDBJ whole genome shotgun (WGS) entry which is preliminary data.</text>
</comment>
<dbReference type="InterPro" id="IPR004358">
    <property type="entry name" value="Sig_transdc_His_kin-like_C"/>
</dbReference>
<proteinExistence type="predicted"/>
<dbReference type="Gene3D" id="3.30.565.10">
    <property type="entry name" value="Histidine kinase-like ATPase, C-terminal domain"/>
    <property type="match status" value="1"/>
</dbReference>
<evidence type="ECO:0000313" key="11">
    <source>
        <dbReference type="EMBL" id="MBA2883154.1"/>
    </source>
</evidence>
<evidence type="ECO:0000256" key="2">
    <source>
        <dbReference type="ARBA" id="ARBA00012438"/>
    </source>
</evidence>
<feature type="domain" description="PAS" evidence="9">
    <location>
        <begin position="57"/>
        <end position="94"/>
    </location>
</feature>
<gene>
    <name evidence="11" type="ORF">HNR65_003515</name>
</gene>
<keyword evidence="12" id="KW-1185">Reference proteome</keyword>
<evidence type="ECO:0000256" key="6">
    <source>
        <dbReference type="PROSITE-ProRule" id="PRU00169"/>
    </source>
</evidence>
<feature type="domain" description="PAC" evidence="10">
    <location>
        <begin position="97"/>
        <end position="149"/>
    </location>
</feature>
<dbReference type="CDD" id="cd00082">
    <property type="entry name" value="HisKA"/>
    <property type="match status" value="1"/>
</dbReference>
<organism evidence="11 12">
    <name type="scientific">Desulfosalsimonas propionicica</name>
    <dbReference type="NCBI Taxonomy" id="332175"/>
    <lineage>
        <taxon>Bacteria</taxon>
        <taxon>Pseudomonadati</taxon>
        <taxon>Thermodesulfobacteriota</taxon>
        <taxon>Desulfobacteria</taxon>
        <taxon>Desulfobacterales</taxon>
        <taxon>Desulfosalsimonadaceae</taxon>
        <taxon>Desulfosalsimonas</taxon>
    </lineage>
</organism>
<keyword evidence="4" id="KW-0808">Transferase</keyword>
<dbReference type="RefSeq" id="WP_181552768.1">
    <property type="nucleotide sequence ID" value="NZ_JACDUS010000017.1"/>
</dbReference>
<dbReference type="SMART" id="SM00387">
    <property type="entry name" value="HATPase_c"/>
    <property type="match status" value="1"/>
</dbReference>
<dbReference type="SMART" id="SM00388">
    <property type="entry name" value="HisKA"/>
    <property type="match status" value="1"/>
</dbReference>
<dbReference type="PANTHER" id="PTHR43304:SF1">
    <property type="entry name" value="PAC DOMAIN-CONTAINING PROTEIN"/>
    <property type="match status" value="1"/>
</dbReference>
<dbReference type="SUPFAM" id="SSF52172">
    <property type="entry name" value="CheY-like"/>
    <property type="match status" value="1"/>
</dbReference>
<dbReference type="InterPro" id="IPR000014">
    <property type="entry name" value="PAS"/>
</dbReference>
<evidence type="ECO:0000256" key="3">
    <source>
        <dbReference type="ARBA" id="ARBA00022553"/>
    </source>
</evidence>
<dbReference type="InterPro" id="IPR001610">
    <property type="entry name" value="PAC"/>
</dbReference>
<feature type="domain" description="Histidine kinase" evidence="7">
    <location>
        <begin position="547"/>
        <end position="770"/>
    </location>
</feature>
<dbReference type="SMART" id="SM00448">
    <property type="entry name" value="REC"/>
    <property type="match status" value="1"/>
</dbReference>
<dbReference type="InterPro" id="IPR003594">
    <property type="entry name" value="HATPase_dom"/>
</dbReference>
<feature type="domain" description="PAS" evidence="9">
    <location>
        <begin position="150"/>
        <end position="219"/>
    </location>
</feature>
<evidence type="ECO:0000259" key="9">
    <source>
        <dbReference type="PROSITE" id="PS50112"/>
    </source>
</evidence>
<dbReference type="SUPFAM" id="SSF55785">
    <property type="entry name" value="PYP-like sensor domain (PAS domain)"/>
    <property type="match status" value="4"/>
</dbReference>
<dbReference type="SUPFAM" id="SSF55874">
    <property type="entry name" value="ATPase domain of HSP90 chaperone/DNA topoisomerase II/histidine kinase"/>
    <property type="match status" value="1"/>
</dbReference>
<dbReference type="EC" id="2.7.13.3" evidence="2"/>
<dbReference type="Pfam" id="PF02518">
    <property type="entry name" value="HATPase_c"/>
    <property type="match status" value="1"/>
</dbReference>
<dbReference type="Gene3D" id="3.30.450.20">
    <property type="entry name" value="PAS domain"/>
    <property type="match status" value="4"/>
</dbReference>
<dbReference type="GO" id="GO:0000155">
    <property type="term" value="F:phosphorelay sensor kinase activity"/>
    <property type="evidence" value="ECO:0007669"/>
    <property type="project" value="InterPro"/>
</dbReference>
<feature type="domain" description="PAC" evidence="10">
    <location>
        <begin position="474"/>
        <end position="527"/>
    </location>
</feature>
<dbReference type="FunFam" id="3.30.450.20:FF:000099">
    <property type="entry name" value="Sensory box sensor histidine kinase"/>
    <property type="match status" value="1"/>
</dbReference>
<feature type="domain" description="PAC" evidence="10">
    <location>
        <begin position="223"/>
        <end position="273"/>
    </location>
</feature>
<evidence type="ECO:0000256" key="4">
    <source>
        <dbReference type="ARBA" id="ARBA00022679"/>
    </source>
</evidence>
<dbReference type="PROSITE" id="PS50109">
    <property type="entry name" value="HIS_KIN"/>
    <property type="match status" value="1"/>
</dbReference>
<feature type="modified residue" description="4-aspartylphosphate" evidence="6">
    <location>
        <position position="843"/>
    </location>
</feature>
<feature type="domain" description="Response regulatory" evidence="8">
    <location>
        <begin position="792"/>
        <end position="908"/>
    </location>
</feature>
<feature type="domain" description="PAS" evidence="9">
    <location>
        <begin position="399"/>
        <end position="471"/>
    </location>
</feature>
<reference evidence="11 12" key="1">
    <citation type="submission" date="2020-07" db="EMBL/GenBank/DDBJ databases">
        <title>Genomic Encyclopedia of Type Strains, Phase IV (KMG-IV): sequencing the most valuable type-strain genomes for metagenomic binning, comparative biology and taxonomic classification.</title>
        <authorList>
            <person name="Goeker M."/>
        </authorList>
    </citation>
    <scope>NUCLEOTIDE SEQUENCE [LARGE SCALE GENOMIC DNA]</scope>
    <source>
        <strain evidence="11 12">DSM 17721</strain>
    </source>
</reference>
<dbReference type="Pfam" id="PF00072">
    <property type="entry name" value="Response_reg"/>
    <property type="match status" value="1"/>
</dbReference>
<evidence type="ECO:0000259" key="8">
    <source>
        <dbReference type="PROSITE" id="PS50110"/>
    </source>
</evidence>
<dbReference type="PROSITE" id="PS50110">
    <property type="entry name" value="RESPONSE_REGULATORY"/>
    <property type="match status" value="1"/>
</dbReference>
<dbReference type="InterPro" id="IPR052162">
    <property type="entry name" value="Sensor_kinase/Photoreceptor"/>
</dbReference>
<dbReference type="CDD" id="cd00130">
    <property type="entry name" value="PAS"/>
    <property type="match status" value="4"/>
</dbReference>